<accession>A0A484L331</accession>
<sequence>MEPVKDKLREPRLRWFGHVRRQNADALYEMTFIPLYLVDMLQEDNESLLEKIRLAEEHSEEAEARVRLLEKQELARAINPAIWACCLADSFSSISIWACWSVDCFSIFPIFSLSEVIYPRKTCLCFIWRRLASKSVTLSRDNYLLPSRLALPCRRISMGEGPGVISAEEVEETTSGAGEIIGMRESIRVASGPELLKGPEVPSSPRTPWASGSSREPLVSMREEEVSLPLTSAKDVGSKVFVGIGCELPRTYLPSRAYLADEGVQWEPETRED</sequence>
<keyword evidence="4" id="KW-1185">Reference proteome</keyword>
<keyword evidence="1" id="KW-0175">Coiled coil</keyword>
<dbReference type="Proteomes" id="UP000595140">
    <property type="component" value="Unassembled WGS sequence"/>
</dbReference>
<dbReference type="EMBL" id="OOIL02000934">
    <property type="protein sequence ID" value="VFQ70736.1"/>
    <property type="molecule type" value="Genomic_DNA"/>
</dbReference>
<evidence type="ECO:0000256" key="1">
    <source>
        <dbReference type="SAM" id="Coils"/>
    </source>
</evidence>
<dbReference type="OrthoDB" id="1939243at2759"/>
<feature type="coiled-coil region" evidence="1">
    <location>
        <begin position="38"/>
        <end position="72"/>
    </location>
</feature>
<feature type="region of interest" description="Disordered" evidence="2">
    <location>
        <begin position="198"/>
        <end position="218"/>
    </location>
</feature>
<gene>
    <name evidence="3" type="ORF">CCAM_LOCUS12512</name>
</gene>
<evidence type="ECO:0000313" key="4">
    <source>
        <dbReference type="Proteomes" id="UP000595140"/>
    </source>
</evidence>
<organism evidence="3 4">
    <name type="scientific">Cuscuta campestris</name>
    <dbReference type="NCBI Taxonomy" id="132261"/>
    <lineage>
        <taxon>Eukaryota</taxon>
        <taxon>Viridiplantae</taxon>
        <taxon>Streptophyta</taxon>
        <taxon>Embryophyta</taxon>
        <taxon>Tracheophyta</taxon>
        <taxon>Spermatophyta</taxon>
        <taxon>Magnoliopsida</taxon>
        <taxon>eudicotyledons</taxon>
        <taxon>Gunneridae</taxon>
        <taxon>Pentapetalae</taxon>
        <taxon>asterids</taxon>
        <taxon>lamiids</taxon>
        <taxon>Solanales</taxon>
        <taxon>Convolvulaceae</taxon>
        <taxon>Cuscuteae</taxon>
        <taxon>Cuscuta</taxon>
        <taxon>Cuscuta subgen. Grammica</taxon>
        <taxon>Cuscuta sect. Cleistogrammica</taxon>
    </lineage>
</organism>
<name>A0A484L331_9ASTE</name>
<protein>
    <submittedName>
        <fullName evidence="3">Uncharacterized protein</fullName>
    </submittedName>
</protein>
<proteinExistence type="predicted"/>
<reference evidence="3 4" key="1">
    <citation type="submission" date="2018-04" db="EMBL/GenBank/DDBJ databases">
        <authorList>
            <person name="Vogel A."/>
        </authorList>
    </citation>
    <scope>NUCLEOTIDE SEQUENCE [LARGE SCALE GENOMIC DNA]</scope>
</reference>
<feature type="compositionally biased region" description="Polar residues" evidence="2">
    <location>
        <begin position="204"/>
        <end position="214"/>
    </location>
</feature>
<dbReference type="AlphaFoldDB" id="A0A484L331"/>
<evidence type="ECO:0000313" key="3">
    <source>
        <dbReference type="EMBL" id="VFQ70736.1"/>
    </source>
</evidence>
<evidence type="ECO:0000256" key="2">
    <source>
        <dbReference type="SAM" id="MobiDB-lite"/>
    </source>
</evidence>